<dbReference type="PIRSF" id="PIRSF002599">
    <property type="entry name" value="Cold_shock_A"/>
    <property type="match status" value="1"/>
</dbReference>
<accession>A0A1G2I1V2</accession>
<evidence type="ECO:0000256" key="1">
    <source>
        <dbReference type="ARBA" id="ARBA00004496"/>
    </source>
</evidence>
<dbReference type="GO" id="GO:0003676">
    <property type="term" value="F:nucleic acid binding"/>
    <property type="evidence" value="ECO:0007669"/>
    <property type="project" value="InterPro"/>
</dbReference>
<dbReference type="SUPFAM" id="SSF50249">
    <property type="entry name" value="Nucleic acid-binding proteins"/>
    <property type="match status" value="1"/>
</dbReference>
<dbReference type="SMART" id="SM00357">
    <property type="entry name" value="CSP"/>
    <property type="match status" value="1"/>
</dbReference>
<dbReference type="AlphaFoldDB" id="A0A1G2I1V2"/>
<dbReference type="EMBL" id="MHOT01000018">
    <property type="protein sequence ID" value="OGZ68776.1"/>
    <property type="molecule type" value="Genomic_DNA"/>
</dbReference>
<comment type="caution">
    <text evidence="4">The sequence shown here is derived from an EMBL/GenBank/DDBJ whole genome shotgun (WGS) entry which is preliminary data.</text>
</comment>
<sequence length="76" mass="8754">MEGTIKNLVGDKFFGFIKVEGREKDLFFHKNSMKTENPEDQDEKLRLFNDLKVDDMVSFEEADSPKGPNAVDIVKM</sequence>
<name>A0A1G2I1V2_9BACT</name>
<dbReference type="PROSITE" id="PS51857">
    <property type="entry name" value="CSD_2"/>
    <property type="match status" value="1"/>
</dbReference>
<proteinExistence type="predicted"/>
<reference evidence="4 5" key="1">
    <citation type="journal article" date="2016" name="Nat. Commun.">
        <title>Thousands of microbial genomes shed light on interconnected biogeochemical processes in an aquifer system.</title>
        <authorList>
            <person name="Anantharaman K."/>
            <person name="Brown C.T."/>
            <person name="Hug L.A."/>
            <person name="Sharon I."/>
            <person name="Castelle C.J."/>
            <person name="Probst A.J."/>
            <person name="Thomas B.C."/>
            <person name="Singh A."/>
            <person name="Wilkins M.J."/>
            <person name="Karaoz U."/>
            <person name="Brodie E.L."/>
            <person name="Williams K.H."/>
            <person name="Hubbard S.S."/>
            <person name="Banfield J.F."/>
        </authorList>
    </citation>
    <scope>NUCLEOTIDE SEQUENCE [LARGE SCALE GENOMIC DNA]</scope>
</reference>
<evidence type="ECO:0000313" key="5">
    <source>
        <dbReference type="Proteomes" id="UP000178820"/>
    </source>
</evidence>
<protein>
    <recommendedName>
        <fullName evidence="3">CSD domain-containing protein</fullName>
    </recommendedName>
</protein>
<dbReference type="Gene3D" id="2.40.50.140">
    <property type="entry name" value="Nucleic acid-binding proteins"/>
    <property type="match status" value="1"/>
</dbReference>
<dbReference type="InterPro" id="IPR002059">
    <property type="entry name" value="CSP_DNA-bd"/>
</dbReference>
<evidence type="ECO:0000313" key="4">
    <source>
        <dbReference type="EMBL" id="OGZ68776.1"/>
    </source>
</evidence>
<dbReference type="Pfam" id="PF00313">
    <property type="entry name" value="CSD"/>
    <property type="match status" value="1"/>
</dbReference>
<evidence type="ECO:0000256" key="2">
    <source>
        <dbReference type="ARBA" id="ARBA00022490"/>
    </source>
</evidence>
<dbReference type="STRING" id="1802207.A3D44_02155"/>
<keyword evidence="2" id="KW-0963">Cytoplasm</keyword>
<feature type="domain" description="CSD" evidence="3">
    <location>
        <begin position="1"/>
        <end position="75"/>
    </location>
</feature>
<evidence type="ECO:0000259" key="3">
    <source>
        <dbReference type="PROSITE" id="PS51857"/>
    </source>
</evidence>
<dbReference type="InterPro" id="IPR012340">
    <property type="entry name" value="NA-bd_OB-fold"/>
</dbReference>
<comment type="subcellular location">
    <subcellularLocation>
        <location evidence="1">Cytoplasm</location>
    </subcellularLocation>
</comment>
<dbReference type="InterPro" id="IPR011129">
    <property type="entry name" value="CSD"/>
</dbReference>
<dbReference type="CDD" id="cd04458">
    <property type="entry name" value="CSP_CDS"/>
    <property type="match status" value="1"/>
</dbReference>
<dbReference type="InterPro" id="IPR012156">
    <property type="entry name" value="Cold_shock_CspA"/>
</dbReference>
<dbReference type="Proteomes" id="UP000178820">
    <property type="component" value="Unassembled WGS sequence"/>
</dbReference>
<organism evidence="4 5">
    <name type="scientific">Candidatus Staskawiczbacteria bacterium RIFCSPHIGHO2_02_FULL_42_22</name>
    <dbReference type="NCBI Taxonomy" id="1802207"/>
    <lineage>
        <taxon>Bacteria</taxon>
        <taxon>Candidatus Staskawicziibacteriota</taxon>
    </lineage>
</organism>
<gene>
    <name evidence="4" type="ORF">A3D44_02155</name>
</gene>
<dbReference type="GO" id="GO:0005737">
    <property type="term" value="C:cytoplasm"/>
    <property type="evidence" value="ECO:0007669"/>
    <property type="project" value="UniProtKB-SubCell"/>
</dbReference>